<name>L0AW39_THEEQ</name>
<proteinExistence type="predicted"/>
<dbReference type="GeneID" id="15806829"/>
<reference evidence="1 2" key="1">
    <citation type="journal article" date="2012" name="BMC Genomics">
        <title>Comparative genomic analysis and phylogenetic position of Theileria equi.</title>
        <authorList>
            <person name="Kappmeyer L.S."/>
            <person name="Thiagarajan M."/>
            <person name="Herndon D.R."/>
            <person name="Ramsay J.D."/>
            <person name="Caler E."/>
            <person name="Djikeng A."/>
            <person name="Gillespie J.J."/>
            <person name="Lau A.O."/>
            <person name="Roalson E.H."/>
            <person name="Silva J.C."/>
            <person name="Silva M.G."/>
            <person name="Suarez C.E."/>
            <person name="Ueti M.W."/>
            <person name="Nene V.M."/>
            <person name="Mealey R.H."/>
            <person name="Knowles D.P."/>
            <person name="Brayton K.A."/>
        </authorList>
    </citation>
    <scope>NUCLEOTIDE SEQUENCE [LARGE SCALE GENOMIC DNA]</scope>
    <source>
        <strain evidence="1 2">WA</strain>
    </source>
</reference>
<dbReference type="Proteomes" id="UP000031512">
    <property type="component" value="Chromosome 1"/>
</dbReference>
<dbReference type="RefSeq" id="XP_004829431.1">
    <property type="nucleotide sequence ID" value="XM_004829374.1"/>
</dbReference>
<dbReference type="VEuPathDB" id="PiroplasmaDB:BEWA_026140"/>
<dbReference type="KEGG" id="beq:BEWA_026140"/>
<evidence type="ECO:0000313" key="1">
    <source>
        <dbReference type="EMBL" id="AFZ79765.1"/>
    </source>
</evidence>
<dbReference type="AlphaFoldDB" id="L0AW39"/>
<accession>L0AW39</accession>
<sequence>MSQEKQVCIDTGKTDAGGRYRDQCGNTITVKKVESPSGLNGYKRYTHTLTVGHSVGGIYHNGVQQSGIDVSGGGYYEKNVTVYYLGYDESNLVPLIVGLAKTWLPNEYYYYKRRYPLETTSQWNQEDYDVKQESDLSTKLPEIIKDLNTVVVLNLSQTQGRSYYANGDISPPQANLTFQIEVTGPSTEYAIYRKYTHKPSGGIDAMRLISTKTAFTNIPFEDPRIYTTECTLAYVYYWSLDGGHTSPLLLELTSSDKSSIYYTLSDGKRWIKQNGIRQRWKNTDLQSVLDRENCGKNGAHQIDISRKSNLAFRNTSYYCPCCDYKQIGLSTHGTDYSYYFHNLYRGFFSRFKNGRTEQSGITFPGIISNVYVYWYPKGSEGIPILINIQGSSHWFERTSIDSSTWRPVSNNKPNNTFDKRKILELLKDILPTVTIDIGKISISTGGESGTYRDPSGGGGNETIQFKKQKIGSDYVSLTNSVETKGGFIVNLQHNGSPLPGVKPNLVVKNVTAYYSGTGLSPDNLLTVGFETRGTGSRKNYVYYSRETKTSIWKPDLQKNTKSGAPPSTTQLREIKEKLESEQSQKSKDSGSNVGTIVGGVFGSLTSGTAVGLGIWKGTALLSALKTLL</sequence>
<keyword evidence="2" id="KW-1185">Reference proteome</keyword>
<dbReference type="EMBL" id="CP001669">
    <property type="protein sequence ID" value="AFZ79765.1"/>
    <property type="molecule type" value="Genomic_DNA"/>
</dbReference>
<gene>
    <name evidence="1" type="ORF">BEWA_026140</name>
</gene>
<protein>
    <submittedName>
        <fullName evidence="1">Uncharacterized protein</fullName>
    </submittedName>
</protein>
<evidence type="ECO:0000313" key="2">
    <source>
        <dbReference type="Proteomes" id="UP000031512"/>
    </source>
</evidence>
<organism evidence="1 2">
    <name type="scientific">Theileria equi strain WA</name>
    <dbReference type="NCBI Taxonomy" id="1537102"/>
    <lineage>
        <taxon>Eukaryota</taxon>
        <taxon>Sar</taxon>
        <taxon>Alveolata</taxon>
        <taxon>Apicomplexa</taxon>
        <taxon>Aconoidasida</taxon>
        <taxon>Piroplasmida</taxon>
        <taxon>Theileriidae</taxon>
        <taxon>Theileria</taxon>
    </lineage>
</organism>